<evidence type="ECO:0000256" key="1">
    <source>
        <dbReference type="SAM" id="Phobius"/>
    </source>
</evidence>
<comment type="caution">
    <text evidence="2">The sequence shown here is derived from an EMBL/GenBank/DDBJ whole genome shotgun (WGS) entry which is preliminary data.</text>
</comment>
<feature type="transmembrane region" description="Helical" evidence="1">
    <location>
        <begin position="96"/>
        <end position="114"/>
    </location>
</feature>
<keyword evidence="1" id="KW-1133">Transmembrane helix</keyword>
<evidence type="ECO:0000313" key="3">
    <source>
        <dbReference type="Proteomes" id="UP000185728"/>
    </source>
</evidence>
<dbReference type="Proteomes" id="UP000185728">
    <property type="component" value="Unassembled WGS sequence"/>
</dbReference>
<keyword evidence="3" id="KW-1185">Reference proteome</keyword>
<feature type="transmembrane region" description="Helical" evidence="1">
    <location>
        <begin position="71"/>
        <end position="90"/>
    </location>
</feature>
<dbReference type="EMBL" id="FTOB01000004">
    <property type="protein sequence ID" value="SIS80884.1"/>
    <property type="molecule type" value="Genomic_DNA"/>
</dbReference>
<dbReference type="RefSeq" id="WP_076455647.1">
    <property type="nucleotide sequence ID" value="NZ_FTOB01000004.1"/>
</dbReference>
<accession>A0ABY1KUJ6</accession>
<keyword evidence="1" id="KW-0812">Transmembrane</keyword>
<reference evidence="2 3" key="1">
    <citation type="submission" date="2017-01" db="EMBL/GenBank/DDBJ databases">
        <authorList>
            <person name="Varghese N."/>
            <person name="Submissions S."/>
        </authorList>
    </citation>
    <scope>NUCLEOTIDE SEQUENCE [LARGE SCALE GENOMIC DNA]</scope>
    <source>
        <strain evidence="2 3">DSM 2061</strain>
    </source>
</reference>
<feature type="transmembrane region" description="Helical" evidence="1">
    <location>
        <begin position="38"/>
        <end position="59"/>
    </location>
</feature>
<proteinExistence type="predicted"/>
<sequence>MKDSTLPPLSVSEKQHRSNHLSRLYLSLLNEFKRGQTGYATIAIIAQSCIGSAAAMVLLMGNLHDFSKMTLVFFVTILCMAYNASVLAHLKSKLSFNLLLASLLFSCSVIIAHLL</sequence>
<organism evidence="2 3">
    <name type="scientific">Zobellia uliginosa</name>
    <dbReference type="NCBI Taxonomy" id="143224"/>
    <lineage>
        <taxon>Bacteria</taxon>
        <taxon>Pseudomonadati</taxon>
        <taxon>Bacteroidota</taxon>
        <taxon>Flavobacteriia</taxon>
        <taxon>Flavobacteriales</taxon>
        <taxon>Flavobacteriaceae</taxon>
        <taxon>Zobellia</taxon>
    </lineage>
</organism>
<name>A0ABY1KUJ6_9FLAO</name>
<evidence type="ECO:0000313" key="2">
    <source>
        <dbReference type="EMBL" id="SIS80884.1"/>
    </source>
</evidence>
<keyword evidence="1" id="KW-0472">Membrane</keyword>
<gene>
    <name evidence="2" type="ORF">SAMN05421766_10467</name>
</gene>
<protein>
    <submittedName>
        <fullName evidence="2">Uncharacterized protein</fullName>
    </submittedName>
</protein>